<dbReference type="Proteomes" id="UP000037035">
    <property type="component" value="Unassembled WGS sequence"/>
</dbReference>
<organism evidence="2 3">
    <name type="scientific">Puccinia sorghi</name>
    <dbReference type="NCBI Taxonomy" id="27349"/>
    <lineage>
        <taxon>Eukaryota</taxon>
        <taxon>Fungi</taxon>
        <taxon>Dikarya</taxon>
        <taxon>Basidiomycota</taxon>
        <taxon>Pucciniomycotina</taxon>
        <taxon>Pucciniomycetes</taxon>
        <taxon>Pucciniales</taxon>
        <taxon>Pucciniaceae</taxon>
        <taxon>Puccinia</taxon>
    </lineage>
</organism>
<feature type="compositionally biased region" description="Low complexity" evidence="1">
    <location>
        <begin position="307"/>
        <end position="321"/>
    </location>
</feature>
<dbReference type="OrthoDB" id="3265918at2759"/>
<proteinExistence type="predicted"/>
<reference evidence="2 3" key="1">
    <citation type="submission" date="2015-08" db="EMBL/GenBank/DDBJ databases">
        <title>Next Generation Sequencing and Analysis of the Genome of Puccinia sorghi L Schw, the Causal Agent of Maize Common Rust.</title>
        <authorList>
            <person name="Rochi L."/>
            <person name="Burguener G."/>
            <person name="Darino M."/>
            <person name="Turjanski A."/>
            <person name="Kreff E."/>
            <person name="Dieguez M.J."/>
            <person name="Sacco F."/>
        </authorList>
    </citation>
    <scope>NUCLEOTIDE SEQUENCE [LARGE SCALE GENOMIC DNA]</scope>
    <source>
        <strain evidence="2 3">RO10H11247</strain>
    </source>
</reference>
<accession>A0A0L6U5L8</accession>
<evidence type="ECO:0000313" key="2">
    <source>
        <dbReference type="EMBL" id="KNZ43803.1"/>
    </source>
</evidence>
<feature type="compositionally biased region" description="Polar residues" evidence="1">
    <location>
        <begin position="286"/>
        <end position="300"/>
    </location>
</feature>
<dbReference type="EMBL" id="LAVV01015547">
    <property type="protein sequence ID" value="KNZ43803.1"/>
    <property type="molecule type" value="Genomic_DNA"/>
</dbReference>
<dbReference type="STRING" id="27349.A0A0L6U5L8"/>
<sequence length="339" mass="38794">MAYYHSPNLLRSSRPFSTNNPSSVIKAKFQFDYRPTRPSPSSNCLEFLPPAKFTLSIVSLSYNRPSVHTLLSPSFPSSRAIRYKQPQGLFILSAIPSRFVNLTQPLPDHVRTLNSCFSKEDQERWKERRAAKRRTTSRPIHQLRLTVALRIKDIHKSCLIRKSIRKRWIAALKLIVQYGAHLNHHPVLNDPQQEQQDRIKLDPNQAGFQKWLDPDHYYILHPNLPLNTVGLPQLIEAIRDGLQFILRTINNNKLPPRHTHSSSAHSLPPSRHARHQQPPATPPSSRPKNINNPLEPSSQKLPPRQFLPNNSLSTSTPSSSSIPRAKFPPPRKLSRPPQK</sequence>
<protein>
    <submittedName>
        <fullName evidence="2">Uncharacterized protein</fullName>
    </submittedName>
</protein>
<dbReference type="AlphaFoldDB" id="A0A0L6U5L8"/>
<evidence type="ECO:0000256" key="1">
    <source>
        <dbReference type="SAM" id="MobiDB-lite"/>
    </source>
</evidence>
<comment type="caution">
    <text evidence="2">The sequence shown here is derived from an EMBL/GenBank/DDBJ whole genome shotgun (WGS) entry which is preliminary data.</text>
</comment>
<dbReference type="VEuPathDB" id="FungiDB:VP01_984g2"/>
<name>A0A0L6U5L8_9BASI</name>
<gene>
    <name evidence="2" type="ORF">VP01_984g2</name>
</gene>
<evidence type="ECO:0000313" key="3">
    <source>
        <dbReference type="Proteomes" id="UP000037035"/>
    </source>
</evidence>
<feature type="region of interest" description="Disordered" evidence="1">
    <location>
        <begin position="253"/>
        <end position="339"/>
    </location>
</feature>
<keyword evidence="3" id="KW-1185">Reference proteome</keyword>